<protein>
    <submittedName>
        <fullName evidence="1">Uncharacterized protein</fullName>
    </submittedName>
</protein>
<accession>A0ACC4E250</accession>
<sequence length="315" mass="35230">MDAAALERSVQRRRILEELLSTEEGYIGDVRFLVNVYVTILASLPAVCMGLRASINQNLADIIELHEEILGEVQRLIPHSEYTQVETPAQVAKVFAKKMNRFFIYKEYGAKYEMMIKDVSSAGQAMPQWDSYQKGLEVLASILSSDKSAKDKSKKALTIGDLLVKPIQRVCRYPLLFAELLKHTPVSDCPNSHMELDSVLTRLREATAEINRATNDGTMKLTLEKTWLLQDRLVFPNKKLDAASKNRAPTGVSGQYMISLLYRNILCLASAGKADQIYTAQACIDLTRARVEDVDNGRAARSTMSHSPILVEDGF</sequence>
<keyword evidence="2" id="KW-1185">Reference proteome</keyword>
<organism evidence="1 2">
    <name type="scientific">Purpureocillium lilacinum</name>
    <name type="common">Paecilomyces lilacinus</name>
    <dbReference type="NCBI Taxonomy" id="33203"/>
    <lineage>
        <taxon>Eukaryota</taxon>
        <taxon>Fungi</taxon>
        <taxon>Dikarya</taxon>
        <taxon>Ascomycota</taxon>
        <taxon>Pezizomycotina</taxon>
        <taxon>Sordariomycetes</taxon>
        <taxon>Hypocreomycetidae</taxon>
        <taxon>Hypocreales</taxon>
        <taxon>Ophiocordycipitaceae</taxon>
        <taxon>Purpureocillium</taxon>
    </lineage>
</organism>
<evidence type="ECO:0000313" key="2">
    <source>
        <dbReference type="Proteomes" id="UP001638806"/>
    </source>
</evidence>
<reference evidence="1" key="1">
    <citation type="submission" date="2024-12" db="EMBL/GenBank/DDBJ databases">
        <title>Comparative genomics and development of molecular markers within Purpureocillium lilacinum and among Purpureocillium species.</title>
        <authorList>
            <person name="Yeh Z.-Y."/>
            <person name="Ni N.-T."/>
            <person name="Lo P.-H."/>
            <person name="Mushyakhwo K."/>
            <person name="Lin C.-F."/>
            <person name="Nai Y.-S."/>
        </authorList>
    </citation>
    <scope>NUCLEOTIDE SEQUENCE</scope>
    <source>
        <strain evidence="1">NCHU-NPUST-175</strain>
    </source>
</reference>
<evidence type="ECO:0000313" key="1">
    <source>
        <dbReference type="EMBL" id="KAL3961736.1"/>
    </source>
</evidence>
<comment type="caution">
    <text evidence="1">The sequence shown here is derived from an EMBL/GenBank/DDBJ whole genome shotgun (WGS) entry which is preliminary data.</text>
</comment>
<dbReference type="EMBL" id="JBGNUJ010000003">
    <property type="protein sequence ID" value="KAL3961736.1"/>
    <property type="molecule type" value="Genomic_DNA"/>
</dbReference>
<proteinExistence type="predicted"/>
<dbReference type="Proteomes" id="UP001638806">
    <property type="component" value="Unassembled WGS sequence"/>
</dbReference>
<gene>
    <name evidence="1" type="ORF">ACCO45_003259</name>
</gene>
<name>A0ACC4E250_PURLI</name>